<comment type="subcellular location">
    <subcellularLocation>
        <location evidence="1 12">Membrane</location>
        <topology evidence="1 12">Single-pass membrane protein</topology>
    </subcellularLocation>
</comment>
<reference evidence="13" key="1">
    <citation type="submission" date="2023-06" db="EMBL/GenBank/DDBJ databases">
        <authorList>
            <person name="Delattre M."/>
        </authorList>
    </citation>
    <scope>NUCLEOTIDE SEQUENCE</scope>
    <source>
        <strain evidence="13">AF72</strain>
    </source>
</reference>
<dbReference type="FunFam" id="3.40.50.2000:FF:000118">
    <property type="entry name" value="UDP-glucuronosyltransferase"/>
    <property type="match status" value="1"/>
</dbReference>
<keyword evidence="6" id="KW-0732">Signal</keyword>
<dbReference type="AlphaFoldDB" id="A0AA36D6N2"/>
<dbReference type="PANTHER" id="PTHR48043:SF119">
    <property type="entry name" value="UDP-GLUCURONOSYLTRANSFERASE"/>
    <property type="match status" value="1"/>
</dbReference>
<evidence type="ECO:0000256" key="7">
    <source>
        <dbReference type="ARBA" id="ARBA00022989"/>
    </source>
</evidence>
<feature type="non-terminal residue" evidence="13">
    <location>
        <position position="466"/>
    </location>
</feature>
<protein>
    <recommendedName>
        <fullName evidence="12">UDP-glucuronosyltransferase</fullName>
        <ecNumber evidence="12">2.4.1.17</ecNumber>
    </recommendedName>
</protein>
<dbReference type="Proteomes" id="UP001177023">
    <property type="component" value="Unassembled WGS sequence"/>
</dbReference>
<evidence type="ECO:0000256" key="8">
    <source>
        <dbReference type="ARBA" id="ARBA00023136"/>
    </source>
</evidence>
<organism evidence="13 14">
    <name type="scientific">Mesorhabditis spiculigera</name>
    <dbReference type="NCBI Taxonomy" id="96644"/>
    <lineage>
        <taxon>Eukaryota</taxon>
        <taxon>Metazoa</taxon>
        <taxon>Ecdysozoa</taxon>
        <taxon>Nematoda</taxon>
        <taxon>Chromadorea</taxon>
        <taxon>Rhabditida</taxon>
        <taxon>Rhabditina</taxon>
        <taxon>Rhabditomorpha</taxon>
        <taxon>Rhabditoidea</taxon>
        <taxon>Rhabditidae</taxon>
        <taxon>Mesorhabditinae</taxon>
        <taxon>Mesorhabditis</taxon>
    </lineage>
</organism>
<evidence type="ECO:0000256" key="6">
    <source>
        <dbReference type="ARBA" id="ARBA00022729"/>
    </source>
</evidence>
<evidence type="ECO:0000313" key="13">
    <source>
        <dbReference type="EMBL" id="CAJ0582097.1"/>
    </source>
</evidence>
<dbReference type="EMBL" id="CATQJA010002664">
    <property type="protein sequence ID" value="CAJ0582097.1"/>
    <property type="molecule type" value="Genomic_DNA"/>
</dbReference>
<gene>
    <name evidence="13" type="ORF">MSPICULIGERA_LOCUS20240</name>
</gene>
<keyword evidence="3 11" id="KW-0328">Glycosyltransferase</keyword>
<sequence>MKPLMERLHDDGHNVTLHTLTGYKIGPIGNKIHSVESLVQNDDATEIYLAVQNAFWYEEMEPDEFNFAFEYSHSYMRATTRDENLLGILATKFDLVIIDDMFPPAQATIAEYQKMHYGAKIATFPTTDIMQITADYRGFGRNPITVPNFHAKGFRTEYDVTLFWDRLANFRDVLVENFHFRYECESWVQKSAALLSVKTSQQKMYRDSYYHFADYPELLLMATPKTTQAISVGQNCKGSKPLSDELAKFVDDPKSKGTIYIAFGSIVNWKYGPEHIRHTFVKVFNAMSDYRIIWSYQDEELTEALPHIKFLSWAPQNDILAHNKTVLFFTHGGIKSFKEGLCAGVPMLFLPFFADQPKNALLAKHWGLAQSIYKKNVTEVELSTKVHQVLDNPEYGNRGRKFRSLYLDHIMDPLDYGAFHVRKMLHHDEAMRDKYLIVKSIFLTYSQFFYAEFLAAVFISGLLLSK</sequence>
<dbReference type="Gene3D" id="3.40.50.2000">
    <property type="entry name" value="Glycogen Phosphorylase B"/>
    <property type="match status" value="1"/>
</dbReference>
<dbReference type="InterPro" id="IPR035595">
    <property type="entry name" value="UDP_glycos_trans_CS"/>
</dbReference>
<evidence type="ECO:0000256" key="1">
    <source>
        <dbReference type="ARBA" id="ARBA00004167"/>
    </source>
</evidence>
<dbReference type="InterPro" id="IPR050271">
    <property type="entry name" value="UDP-glycosyltransferase"/>
</dbReference>
<dbReference type="PANTHER" id="PTHR48043">
    <property type="entry name" value="EG:EG0003.4 PROTEIN-RELATED"/>
    <property type="match status" value="1"/>
</dbReference>
<evidence type="ECO:0000256" key="10">
    <source>
        <dbReference type="ARBA" id="ARBA00047475"/>
    </source>
</evidence>
<dbReference type="GO" id="GO:0015020">
    <property type="term" value="F:glucuronosyltransferase activity"/>
    <property type="evidence" value="ECO:0007669"/>
    <property type="project" value="UniProtKB-EC"/>
</dbReference>
<evidence type="ECO:0000256" key="5">
    <source>
        <dbReference type="ARBA" id="ARBA00022692"/>
    </source>
</evidence>
<feature type="transmembrane region" description="Helical" evidence="12">
    <location>
        <begin position="441"/>
        <end position="464"/>
    </location>
</feature>
<dbReference type="Pfam" id="PF00201">
    <property type="entry name" value="UDPGT"/>
    <property type="match status" value="1"/>
</dbReference>
<keyword evidence="14" id="KW-1185">Reference proteome</keyword>
<evidence type="ECO:0000256" key="4">
    <source>
        <dbReference type="ARBA" id="ARBA00022679"/>
    </source>
</evidence>
<evidence type="ECO:0000313" key="14">
    <source>
        <dbReference type="Proteomes" id="UP001177023"/>
    </source>
</evidence>
<dbReference type="SUPFAM" id="SSF53756">
    <property type="entry name" value="UDP-Glycosyltransferase/glycogen phosphorylase"/>
    <property type="match status" value="1"/>
</dbReference>
<dbReference type="InterPro" id="IPR002213">
    <property type="entry name" value="UDP_glucos_trans"/>
</dbReference>
<comment type="similarity">
    <text evidence="2 11">Belongs to the UDP-glycosyltransferase family.</text>
</comment>
<proteinExistence type="inferred from homology"/>
<keyword evidence="7 12" id="KW-1133">Transmembrane helix</keyword>
<dbReference type="EC" id="2.4.1.17" evidence="12"/>
<keyword evidence="4 11" id="KW-0808">Transferase</keyword>
<comment type="caution">
    <text evidence="13">The sequence shown here is derived from an EMBL/GenBank/DDBJ whole genome shotgun (WGS) entry which is preliminary data.</text>
</comment>
<keyword evidence="8 12" id="KW-0472">Membrane</keyword>
<keyword evidence="9" id="KW-0325">Glycoprotein</keyword>
<evidence type="ECO:0000256" key="12">
    <source>
        <dbReference type="RuleBase" id="RU362059"/>
    </source>
</evidence>
<keyword evidence="5 12" id="KW-0812">Transmembrane</keyword>
<comment type="catalytic activity">
    <reaction evidence="10 12">
        <text>glucuronate acceptor + UDP-alpha-D-glucuronate = acceptor beta-D-glucuronoside + UDP + H(+)</text>
        <dbReference type="Rhea" id="RHEA:21032"/>
        <dbReference type="ChEBI" id="CHEBI:15378"/>
        <dbReference type="ChEBI" id="CHEBI:58052"/>
        <dbReference type="ChEBI" id="CHEBI:58223"/>
        <dbReference type="ChEBI" id="CHEBI:132367"/>
        <dbReference type="ChEBI" id="CHEBI:132368"/>
        <dbReference type="EC" id="2.4.1.17"/>
    </reaction>
</comment>
<evidence type="ECO:0000256" key="9">
    <source>
        <dbReference type="ARBA" id="ARBA00023180"/>
    </source>
</evidence>
<name>A0AA36D6N2_9BILA</name>
<dbReference type="PROSITE" id="PS00375">
    <property type="entry name" value="UDPGT"/>
    <property type="match status" value="1"/>
</dbReference>
<evidence type="ECO:0000256" key="3">
    <source>
        <dbReference type="ARBA" id="ARBA00022676"/>
    </source>
</evidence>
<dbReference type="GO" id="GO:0016020">
    <property type="term" value="C:membrane"/>
    <property type="evidence" value="ECO:0007669"/>
    <property type="project" value="UniProtKB-SubCell"/>
</dbReference>
<evidence type="ECO:0000256" key="2">
    <source>
        <dbReference type="ARBA" id="ARBA00009995"/>
    </source>
</evidence>
<evidence type="ECO:0000256" key="11">
    <source>
        <dbReference type="RuleBase" id="RU003718"/>
    </source>
</evidence>
<accession>A0AA36D6N2</accession>
<dbReference type="CDD" id="cd03784">
    <property type="entry name" value="GT1_Gtf-like"/>
    <property type="match status" value="1"/>
</dbReference>